<dbReference type="OrthoDB" id="4130537at2"/>
<reference evidence="1 2" key="1">
    <citation type="journal article" date="2014" name="Int. J. Syst. Evol. Microbiol.">
        <title>Streptomyces hoynatensis sp. nov., isolated from deep marine sediment.</title>
        <authorList>
            <person name="Veyisoglu A."/>
            <person name="Sahin N."/>
        </authorList>
    </citation>
    <scope>NUCLEOTIDE SEQUENCE [LARGE SCALE GENOMIC DNA]</scope>
    <source>
        <strain evidence="1 2">KCTC 29097</strain>
    </source>
</reference>
<evidence type="ECO:0000313" key="1">
    <source>
        <dbReference type="EMBL" id="RKN40836.1"/>
    </source>
</evidence>
<gene>
    <name evidence="1" type="ORF">D7294_17325</name>
</gene>
<name>A0A3A9Z081_9ACTN</name>
<comment type="caution">
    <text evidence="1">The sequence shown here is derived from an EMBL/GenBank/DDBJ whole genome shotgun (WGS) entry which is preliminary data.</text>
</comment>
<organism evidence="1 2">
    <name type="scientific">Streptomyces hoynatensis</name>
    <dbReference type="NCBI Taxonomy" id="1141874"/>
    <lineage>
        <taxon>Bacteria</taxon>
        <taxon>Bacillati</taxon>
        <taxon>Actinomycetota</taxon>
        <taxon>Actinomycetes</taxon>
        <taxon>Kitasatosporales</taxon>
        <taxon>Streptomycetaceae</taxon>
        <taxon>Streptomyces</taxon>
    </lineage>
</organism>
<dbReference type="Proteomes" id="UP000272474">
    <property type="component" value="Unassembled WGS sequence"/>
</dbReference>
<keyword evidence="2" id="KW-1185">Reference proteome</keyword>
<sequence length="381" mass="40271">MTTHQDAAGASQAGPRLLVNAEPFGFGPAAAASALAAELAPDCARLDYVGGGHTLDLQHRPPYHAVHDTTGLSGEEVLRRLRAVAPRYDLFVTAMDFRMAELAGRAGLPVALYDALTWYWPRLPAAARAAELYLAQDFFGVRERLAADPALGERALVVPPLAPPRRRRRPGRHVLVNLGGLQNPYWEPGDALAYARLLLGALRAAPVAPGPLVVTTSRQVAAALGEPGAGPLPREEVLDLMGTAAFACMTPGLGNIYDAAATGVPTLWLPAANASHPAQVRLLERHGYCDARLDWADVGRPVDYGAADPEVSRALARLLREAAGRAGGEAGLRAELAARIAESTRGLAASTGKAQGLLDQFGHGGARRAAHALLRRARRRS</sequence>
<dbReference type="AlphaFoldDB" id="A0A3A9Z081"/>
<evidence type="ECO:0000313" key="2">
    <source>
        <dbReference type="Proteomes" id="UP000272474"/>
    </source>
</evidence>
<evidence type="ECO:0008006" key="3">
    <source>
        <dbReference type="Google" id="ProtNLM"/>
    </source>
</evidence>
<protein>
    <recommendedName>
        <fullName evidence="3">Glycosyltransferase</fullName>
    </recommendedName>
</protein>
<accession>A0A3A9Z081</accession>
<proteinExistence type="predicted"/>
<dbReference type="EMBL" id="RBAL01000009">
    <property type="protein sequence ID" value="RKN40836.1"/>
    <property type="molecule type" value="Genomic_DNA"/>
</dbReference>
<dbReference type="RefSeq" id="WP_120680683.1">
    <property type="nucleotide sequence ID" value="NZ_RBAL01000009.1"/>
</dbReference>